<gene>
    <name evidence="2" type="ORF">DFR30_1447</name>
</gene>
<name>A0A4V2PGU3_9GAMM</name>
<sequence length="81" mass="9239">MTSLEEAQERVKNIMEQQLQISVNPENYEDDLRLDSMALLELIVGLEKEFGVAVDEEELDTPEHFKSVASISKFALKQLKS</sequence>
<reference evidence="2 3" key="1">
    <citation type="submission" date="2019-03" db="EMBL/GenBank/DDBJ databases">
        <title>Genomic Encyclopedia of Type Strains, Phase IV (KMG-IV): sequencing the most valuable type-strain genomes for metagenomic binning, comparative biology and taxonomic classification.</title>
        <authorList>
            <person name="Goeker M."/>
        </authorList>
    </citation>
    <scope>NUCLEOTIDE SEQUENCE [LARGE SCALE GENOMIC DNA]</scope>
    <source>
        <strain evidence="2 3">DSM 19610</strain>
    </source>
</reference>
<dbReference type="Pfam" id="PF00550">
    <property type="entry name" value="PP-binding"/>
    <property type="match status" value="1"/>
</dbReference>
<evidence type="ECO:0000259" key="1">
    <source>
        <dbReference type="PROSITE" id="PS50075"/>
    </source>
</evidence>
<organism evidence="2 3">
    <name type="scientific">Thiogranum longum</name>
    <dbReference type="NCBI Taxonomy" id="1537524"/>
    <lineage>
        <taxon>Bacteria</taxon>
        <taxon>Pseudomonadati</taxon>
        <taxon>Pseudomonadota</taxon>
        <taxon>Gammaproteobacteria</taxon>
        <taxon>Chromatiales</taxon>
        <taxon>Ectothiorhodospiraceae</taxon>
        <taxon>Thiogranum</taxon>
    </lineage>
</organism>
<feature type="domain" description="Carrier" evidence="1">
    <location>
        <begin position="2"/>
        <end position="79"/>
    </location>
</feature>
<dbReference type="SUPFAM" id="SSF47336">
    <property type="entry name" value="ACP-like"/>
    <property type="match status" value="1"/>
</dbReference>
<keyword evidence="3" id="KW-1185">Reference proteome</keyword>
<dbReference type="InterPro" id="IPR036736">
    <property type="entry name" value="ACP-like_sf"/>
</dbReference>
<evidence type="ECO:0000313" key="2">
    <source>
        <dbReference type="EMBL" id="TCK18176.1"/>
    </source>
</evidence>
<accession>A0A4V2PGU3</accession>
<dbReference type="Proteomes" id="UP000295707">
    <property type="component" value="Unassembled WGS sequence"/>
</dbReference>
<dbReference type="PROSITE" id="PS50075">
    <property type="entry name" value="CARRIER"/>
    <property type="match status" value="1"/>
</dbReference>
<dbReference type="AlphaFoldDB" id="A0A4V2PGU3"/>
<protein>
    <submittedName>
        <fullName evidence="2">Acyl carrier protein</fullName>
    </submittedName>
</protein>
<proteinExistence type="predicted"/>
<dbReference type="InterPro" id="IPR009081">
    <property type="entry name" value="PP-bd_ACP"/>
</dbReference>
<comment type="caution">
    <text evidence="2">The sequence shown here is derived from an EMBL/GenBank/DDBJ whole genome shotgun (WGS) entry which is preliminary data.</text>
</comment>
<dbReference type="OrthoDB" id="9803943at2"/>
<evidence type="ECO:0000313" key="3">
    <source>
        <dbReference type="Proteomes" id="UP000295707"/>
    </source>
</evidence>
<dbReference type="Gene3D" id="1.10.1200.10">
    <property type="entry name" value="ACP-like"/>
    <property type="match status" value="1"/>
</dbReference>
<dbReference type="RefSeq" id="WP_132972000.1">
    <property type="nucleotide sequence ID" value="NZ_SMFX01000001.1"/>
</dbReference>
<dbReference type="EMBL" id="SMFX01000001">
    <property type="protein sequence ID" value="TCK18176.1"/>
    <property type="molecule type" value="Genomic_DNA"/>
</dbReference>